<keyword evidence="3" id="KW-0234">DNA repair</keyword>
<evidence type="ECO:0000256" key="1">
    <source>
        <dbReference type="ARBA" id="ARBA00004123"/>
    </source>
</evidence>
<sequence>MSEAISIAATAVDSIMENNENVPPCHTSNAEEMPLESKLDFKQTQDLNPSSRPRGRPPKNPNNTPESSRPRKRSKKNAANNLSVLEGKKMELPHLKSCQTPGRKKSTPPPKSESRKSPNLNSFYVNLGSCKEGAELTQSQEQCMFNTESNIMGALTPNVVGSLTPNNVGAVTPNGMTPITPIVPKISGPGDSKAGDSSKDPASETCTSSVKKTLKRKRSLFLQSLDSGSRETHIQQFRQEIESLFKYFDESFEKIGSSDEEEFADTGVASTNVIIARHLEDSRLSYSKIVEEIHEKLKNKLDQNGVEISLAFVKSSVLLIGQRPSYGIPSTVADVLEDESQSCLWRWEVRDLKLLPKSQRDFVSIRRRCRKKIHERITALSAMLSALSSLETEGSRNVDLAKAEELLMKADDEISIRAMVAELMQKCLAQMKIKQAKQKEKEAIKEKERNDRMSEMEQKRLDRELRKGKIQQEKEQARVQREALLHEKEMKRQQEEAEKEQKRREKEDAEMKKQLAIQKQATIMDRFLHSKKESTRTQHVEETAYNHKPLEENAQVCSGVMSLMDQTLWQGETQPDDLLRSHLASWHDDNHQIYIKRNLRWGKRRKPKVALFNELRLQRASAEAVILEKVQPFTSKKRTNDIEDHEFKAKNAANDWEEQDLCDSLPESNGTTDVNRESMCLDKRRKLLQFDKAHRPAYYGTFSKKSDVIGPRHPLKQDPSLDYENDSDEEWEEEDPGESLSDADEDDEEEKIEVEKEKLKCEEDEDSEDGFLVPDGYLSENEGVCLDDTESDVDEDSNENLHSNNASENCGKSQQLETESEWHAFERQQKVLENVTDRALRSGHVFIVVNLAQDINDLKSKPGSPDLNPRHRLEQTCLQALRIQICSLEISIDLPSEPPTEASGQEDQVPAKQQKKSSALSESDLPALVSVIQSSTQGINKIVESLLTKFPHMAKQRLKNKIREIADFTENRWQVKKDILDKLNLLPSPVQALEDTETQKEQIKGVVAKSPIQPKGIATYFSKRCLPPEAAGTNIRSSYDNGNFEKQKNMLPDMADECKDVL</sequence>
<feature type="region of interest" description="Disordered" evidence="5">
    <location>
        <begin position="894"/>
        <end position="920"/>
    </location>
</feature>
<dbReference type="GO" id="GO:0005634">
    <property type="term" value="C:nucleus"/>
    <property type="evidence" value="ECO:0007669"/>
    <property type="project" value="UniProtKB-SubCell"/>
</dbReference>
<keyword evidence="2" id="KW-0227">DNA damage</keyword>
<evidence type="ECO:0000256" key="3">
    <source>
        <dbReference type="ARBA" id="ARBA00023204"/>
    </source>
</evidence>
<name>A0AA38BZX7_TAXCH</name>
<dbReference type="Pfam" id="PF21796">
    <property type="entry name" value="Cac1_C"/>
    <property type="match status" value="1"/>
</dbReference>
<dbReference type="PANTHER" id="PTHR15272:SF0">
    <property type="entry name" value="CHROMATIN ASSEMBLY FACTOR 1 SUBUNIT A"/>
    <property type="match status" value="1"/>
</dbReference>
<feature type="compositionally biased region" description="Basic and acidic residues" evidence="5">
    <location>
        <begin position="193"/>
        <end position="202"/>
    </location>
</feature>
<dbReference type="GO" id="GO:0033186">
    <property type="term" value="C:CAF-1 complex"/>
    <property type="evidence" value="ECO:0007669"/>
    <property type="project" value="TreeGrafter"/>
</dbReference>
<dbReference type="InterPro" id="IPR022043">
    <property type="entry name" value="CAF1A_DD"/>
</dbReference>
<evidence type="ECO:0000256" key="4">
    <source>
        <dbReference type="ARBA" id="ARBA00023242"/>
    </source>
</evidence>
<dbReference type="OMA" id="SETALWC"/>
<dbReference type="EMBL" id="JAHRHJ020003813">
    <property type="protein sequence ID" value="KAH9290008.1"/>
    <property type="molecule type" value="Genomic_DNA"/>
</dbReference>
<dbReference type="PANTHER" id="PTHR15272">
    <property type="entry name" value="CHROMATIN ASSEMBLY FACTOR 1 SUBUNIT A CAF-1 SUBUNIT A"/>
    <property type="match status" value="1"/>
</dbReference>
<dbReference type="GO" id="GO:0006281">
    <property type="term" value="P:DNA repair"/>
    <property type="evidence" value="ECO:0007669"/>
    <property type="project" value="UniProtKB-KW"/>
</dbReference>
<feature type="compositionally biased region" description="Polar residues" evidence="5">
    <location>
        <begin position="16"/>
        <end position="30"/>
    </location>
</feature>
<keyword evidence="9" id="KW-1185">Reference proteome</keyword>
<feature type="compositionally biased region" description="Acidic residues" evidence="5">
    <location>
        <begin position="721"/>
        <end position="752"/>
    </location>
</feature>
<dbReference type="GO" id="GO:0006334">
    <property type="term" value="P:nucleosome assembly"/>
    <property type="evidence" value="ECO:0007669"/>
    <property type="project" value="TreeGrafter"/>
</dbReference>
<accession>A0AA38BZX7</accession>
<dbReference type="Pfam" id="PF12253">
    <property type="entry name" value="CAF1A_dimeriz"/>
    <property type="match status" value="1"/>
</dbReference>
<feature type="domain" description="Chromatin assembly factor 1 subunit A dimerization" evidence="6">
    <location>
        <begin position="686"/>
        <end position="753"/>
    </location>
</feature>
<feature type="region of interest" description="Disordered" evidence="5">
    <location>
        <begin position="439"/>
        <end position="459"/>
    </location>
</feature>
<feature type="domain" description="Chromatin assembly factor 1 subunit Cac1-like C-terminal" evidence="7">
    <location>
        <begin position="925"/>
        <end position="975"/>
    </location>
</feature>
<dbReference type="Proteomes" id="UP000824469">
    <property type="component" value="Unassembled WGS sequence"/>
</dbReference>
<dbReference type="InterPro" id="IPR048800">
    <property type="entry name" value="Cac1-like_C"/>
</dbReference>
<evidence type="ECO:0000256" key="5">
    <source>
        <dbReference type="SAM" id="MobiDB-lite"/>
    </source>
</evidence>
<feature type="region of interest" description="Disordered" evidence="5">
    <location>
        <begin position="703"/>
        <end position="817"/>
    </location>
</feature>
<evidence type="ECO:0008006" key="10">
    <source>
        <dbReference type="Google" id="ProtNLM"/>
    </source>
</evidence>
<comment type="caution">
    <text evidence="8">The sequence shown here is derived from an EMBL/GenBank/DDBJ whole genome shotgun (WGS) entry which is preliminary data.</text>
</comment>
<organism evidence="8 9">
    <name type="scientific">Taxus chinensis</name>
    <name type="common">Chinese yew</name>
    <name type="synonym">Taxus wallichiana var. chinensis</name>
    <dbReference type="NCBI Taxonomy" id="29808"/>
    <lineage>
        <taxon>Eukaryota</taxon>
        <taxon>Viridiplantae</taxon>
        <taxon>Streptophyta</taxon>
        <taxon>Embryophyta</taxon>
        <taxon>Tracheophyta</taxon>
        <taxon>Spermatophyta</taxon>
        <taxon>Pinopsida</taxon>
        <taxon>Pinidae</taxon>
        <taxon>Conifers II</taxon>
        <taxon>Cupressales</taxon>
        <taxon>Taxaceae</taxon>
        <taxon>Taxus</taxon>
    </lineage>
</organism>
<keyword evidence="4" id="KW-0539">Nucleus</keyword>
<gene>
    <name evidence="8" type="ORF">KI387_034125</name>
</gene>
<comment type="subcellular location">
    <subcellularLocation>
        <location evidence="1">Nucleus</location>
    </subcellularLocation>
</comment>
<evidence type="ECO:0000313" key="8">
    <source>
        <dbReference type="EMBL" id="KAH9290008.1"/>
    </source>
</evidence>
<evidence type="ECO:0000259" key="6">
    <source>
        <dbReference type="Pfam" id="PF12253"/>
    </source>
</evidence>
<reference evidence="8 9" key="1">
    <citation type="journal article" date="2021" name="Nat. Plants">
        <title>The Taxus genome provides insights into paclitaxel biosynthesis.</title>
        <authorList>
            <person name="Xiong X."/>
            <person name="Gou J."/>
            <person name="Liao Q."/>
            <person name="Li Y."/>
            <person name="Zhou Q."/>
            <person name="Bi G."/>
            <person name="Li C."/>
            <person name="Du R."/>
            <person name="Wang X."/>
            <person name="Sun T."/>
            <person name="Guo L."/>
            <person name="Liang H."/>
            <person name="Lu P."/>
            <person name="Wu Y."/>
            <person name="Zhang Z."/>
            <person name="Ro D.K."/>
            <person name="Shang Y."/>
            <person name="Huang S."/>
            <person name="Yan J."/>
        </authorList>
    </citation>
    <scope>NUCLEOTIDE SEQUENCE [LARGE SCALE GENOMIC DNA]</scope>
    <source>
        <strain evidence="8">Ta-2019</strain>
    </source>
</reference>
<evidence type="ECO:0000259" key="7">
    <source>
        <dbReference type="Pfam" id="PF21796"/>
    </source>
</evidence>
<protein>
    <recommendedName>
        <fullName evidence="10">Chromatin assembly factor 1 subunit A</fullName>
    </recommendedName>
</protein>
<evidence type="ECO:0000313" key="9">
    <source>
        <dbReference type="Proteomes" id="UP000824469"/>
    </source>
</evidence>
<feature type="region of interest" description="Disordered" evidence="5">
    <location>
        <begin position="485"/>
        <end position="510"/>
    </location>
</feature>
<evidence type="ECO:0000256" key="2">
    <source>
        <dbReference type="ARBA" id="ARBA00022763"/>
    </source>
</evidence>
<feature type="compositionally biased region" description="Acidic residues" evidence="5">
    <location>
        <begin position="785"/>
        <end position="798"/>
    </location>
</feature>
<feature type="compositionally biased region" description="Polar residues" evidence="5">
    <location>
        <begin position="800"/>
        <end position="817"/>
    </location>
</feature>
<proteinExistence type="predicted"/>
<dbReference type="AlphaFoldDB" id="A0AA38BZX7"/>
<feature type="region of interest" description="Disordered" evidence="5">
    <location>
        <begin position="185"/>
        <end position="209"/>
    </location>
</feature>
<feature type="region of interest" description="Disordered" evidence="5">
    <location>
        <begin position="13"/>
        <end position="120"/>
    </location>
</feature>